<dbReference type="Gene3D" id="3.40.710.10">
    <property type="entry name" value="DD-peptidase/beta-lactamase superfamily"/>
    <property type="match status" value="1"/>
</dbReference>
<dbReference type="SUPFAM" id="SSF56601">
    <property type="entry name" value="beta-lactamase/transpeptidase-like"/>
    <property type="match status" value="1"/>
</dbReference>
<gene>
    <name evidence="2" type="ORF">ND2E_3498</name>
</gene>
<proteinExistence type="predicted"/>
<dbReference type="Pfam" id="PF00144">
    <property type="entry name" value="Beta-lactamase"/>
    <property type="match status" value="1"/>
</dbReference>
<dbReference type="PATRIC" id="fig|28229.4.peg.2648"/>
<evidence type="ECO:0000313" key="3">
    <source>
        <dbReference type="Proteomes" id="UP000029843"/>
    </source>
</evidence>
<name>A0A099KJB8_COLPS</name>
<dbReference type="InterPro" id="IPR012338">
    <property type="entry name" value="Beta-lactam/transpept-like"/>
</dbReference>
<dbReference type="EMBL" id="JQED01000035">
    <property type="protein sequence ID" value="KGJ90350.1"/>
    <property type="molecule type" value="Genomic_DNA"/>
</dbReference>
<reference evidence="2 3" key="1">
    <citation type="submission" date="2014-08" db="EMBL/GenBank/DDBJ databases">
        <title>Genomic and Phenotypic Diversity of Colwellia psychrerythraea strains from Disparate Marine Basins.</title>
        <authorList>
            <person name="Techtmann S.M."/>
            <person name="Stelling S.C."/>
            <person name="Utturkar S.M."/>
            <person name="Alshibli N."/>
            <person name="Harris A."/>
            <person name="Brown S.D."/>
            <person name="Hazen T.C."/>
        </authorList>
    </citation>
    <scope>NUCLEOTIDE SEQUENCE [LARGE SCALE GENOMIC DNA]</scope>
    <source>
        <strain evidence="2 3">ND2E</strain>
    </source>
</reference>
<dbReference type="AlphaFoldDB" id="A0A099KJB8"/>
<evidence type="ECO:0000259" key="1">
    <source>
        <dbReference type="Pfam" id="PF00144"/>
    </source>
</evidence>
<evidence type="ECO:0000313" key="2">
    <source>
        <dbReference type="EMBL" id="KGJ90350.1"/>
    </source>
</evidence>
<dbReference type="Proteomes" id="UP000029843">
    <property type="component" value="Unassembled WGS sequence"/>
</dbReference>
<comment type="caution">
    <text evidence="2">The sequence shown here is derived from an EMBL/GenBank/DDBJ whole genome shotgun (WGS) entry which is preliminary data.</text>
</comment>
<feature type="domain" description="Beta-lactamase-related" evidence="1">
    <location>
        <begin position="140"/>
        <end position="431"/>
    </location>
</feature>
<protein>
    <submittedName>
        <fullName evidence="2">Beta-lactamase</fullName>
    </submittedName>
</protein>
<sequence precursor="true">MNKLISLLVFITLLVLLIVTSEILAKPEKVPNKESSRSNYSIPNELRSVNEGKNGFSAEQSRKYRQAYSGDTMVTAGNAGNYAASRLSENLPTAVVHRYGPVSELNYSLTPQIGDVSATTILGTMTLNEMMEDERSRFKAITVVHKGKIVFEKYIGIRDWDNHLWASATKILVGTLAHIASEQGQLDLDATVSKYLPELKGSVWENIKISDVLHQRSGLDVSESRLGSSPEHPVSLFYAIGFGDPSLPEGLSLMDALKRVKVKQKPGVQFEYASLNTYVVTLALEKVTGKPFEDLVTEYIWSKAGMEGDGVLGLTVNGEPSSPGAFAARLRDLARFGMLFTPSWSTITNTRVVSENYFDKAKLASKEALVGNDYMSKRLINDFAEDDFGASYQWDAVFADGDLYKSGRTGQALYVSPETDTVVVFYSSSYQAEVWVHAYAREIVKQTYRK</sequence>
<accession>A0A099KJB8</accession>
<dbReference type="OrthoDB" id="9814204at2"/>
<dbReference type="PANTHER" id="PTHR43283:SF7">
    <property type="entry name" value="BETA-LACTAMASE-RELATED DOMAIN-CONTAINING PROTEIN"/>
    <property type="match status" value="1"/>
</dbReference>
<organism evidence="2 3">
    <name type="scientific">Colwellia psychrerythraea</name>
    <name type="common">Vibrio psychroerythus</name>
    <dbReference type="NCBI Taxonomy" id="28229"/>
    <lineage>
        <taxon>Bacteria</taxon>
        <taxon>Pseudomonadati</taxon>
        <taxon>Pseudomonadota</taxon>
        <taxon>Gammaproteobacteria</taxon>
        <taxon>Alteromonadales</taxon>
        <taxon>Colwelliaceae</taxon>
        <taxon>Colwellia</taxon>
    </lineage>
</organism>
<dbReference type="InterPro" id="IPR050789">
    <property type="entry name" value="Diverse_Enzym_Activities"/>
</dbReference>
<dbReference type="RefSeq" id="WP_081962050.1">
    <property type="nucleotide sequence ID" value="NZ_JQED01000035.1"/>
</dbReference>
<dbReference type="InterPro" id="IPR001466">
    <property type="entry name" value="Beta-lactam-related"/>
</dbReference>
<dbReference type="PANTHER" id="PTHR43283">
    <property type="entry name" value="BETA-LACTAMASE-RELATED"/>
    <property type="match status" value="1"/>
</dbReference>